<dbReference type="AlphaFoldDB" id="A0A6G9ICW1"/>
<dbReference type="SMART" id="SM00849">
    <property type="entry name" value="Lactamase_B"/>
    <property type="match status" value="1"/>
</dbReference>
<dbReference type="PANTHER" id="PTHR42951:SF14">
    <property type="entry name" value="METALLO-BETA-LACTAMASE SUPERFAMILY PROTEIN"/>
    <property type="match status" value="1"/>
</dbReference>
<dbReference type="RefSeq" id="WP_166916217.1">
    <property type="nucleotide sequence ID" value="NZ_CP050253.1"/>
</dbReference>
<dbReference type="Proteomes" id="UP000501168">
    <property type="component" value="Chromosome"/>
</dbReference>
<keyword evidence="3" id="KW-1185">Reference proteome</keyword>
<reference evidence="2 3" key="1">
    <citation type="submission" date="2020-03" db="EMBL/GenBank/DDBJ databases">
        <title>Complete genome sequence of Orbus sp. IPMB12 (BCRC 80908).</title>
        <authorList>
            <person name="Lo W.-S."/>
            <person name="Chang T.-H."/>
            <person name="Kuo C.-H."/>
        </authorList>
    </citation>
    <scope>NUCLEOTIDE SEQUENCE [LARGE SCALE GENOMIC DNA]</scope>
    <source>
        <strain evidence="2 3">IPMB12</strain>
    </source>
</reference>
<dbReference type="GO" id="GO:0016787">
    <property type="term" value="F:hydrolase activity"/>
    <property type="evidence" value="ECO:0007669"/>
    <property type="project" value="UniProtKB-KW"/>
</dbReference>
<dbReference type="PANTHER" id="PTHR42951">
    <property type="entry name" value="METALLO-BETA-LACTAMASE DOMAIN-CONTAINING"/>
    <property type="match status" value="1"/>
</dbReference>
<dbReference type="Gene3D" id="3.60.15.10">
    <property type="entry name" value="Ribonuclease Z/Hydroxyacylglutathione hydrolase-like"/>
    <property type="match status" value="1"/>
</dbReference>
<evidence type="ECO:0000313" key="2">
    <source>
        <dbReference type="EMBL" id="QIQ21420.1"/>
    </source>
</evidence>
<protein>
    <submittedName>
        <fullName evidence="2">MBL fold metallo-hydrolase</fullName>
    </submittedName>
</protein>
<evidence type="ECO:0000313" key="3">
    <source>
        <dbReference type="Proteomes" id="UP000501168"/>
    </source>
</evidence>
<dbReference type="SUPFAM" id="SSF56281">
    <property type="entry name" value="Metallo-hydrolase/oxidoreductase"/>
    <property type="match status" value="1"/>
</dbReference>
<dbReference type="EMBL" id="CP050253">
    <property type="protein sequence ID" value="QIQ21420.1"/>
    <property type="molecule type" value="Genomic_DNA"/>
</dbReference>
<dbReference type="Pfam" id="PF00753">
    <property type="entry name" value="Lactamase_B"/>
    <property type="match status" value="1"/>
</dbReference>
<name>A0A6G9ICW1_9GAMM</name>
<proteinExistence type="predicted"/>
<evidence type="ECO:0000259" key="1">
    <source>
        <dbReference type="SMART" id="SM00849"/>
    </source>
</evidence>
<organism evidence="2 3">
    <name type="scientific">Zophobihabitans entericus</name>
    <dbReference type="NCBI Taxonomy" id="1635327"/>
    <lineage>
        <taxon>Bacteria</taxon>
        <taxon>Pseudomonadati</taxon>
        <taxon>Pseudomonadota</taxon>
        <taxon>Gammaproteobacteria</taxon>
        <taxon>Orbales</taxon>
        <taxon>Orbaceae</taxon>
        <taxon>Zophobihabitans</taxon>
    </lineage>
</organism>
<accession>A0A6G9ICW1</accession>
<dbReference type="KEGG" id="orb:IPMB12_06790"/>
<keyword evidence="2" id="KW-0378">Hydrolase</keyword>
<gene>
    <name evidence="2" type="ORF">IPMB12_06790</name>
</gene>
<dbReference type="InterPro" id="IPR036866">
    <property type="entry name" value="RibonucZ/Hydroxyglut_hydro"/>
</dbReference>
<sequence>MKNLNWKVFTVKRDSATQDSNMPVGNEHLRWVANTATLIYGQTDAILIDVYLTTDQTNQLVSWIRETGKNLKAVYLTHAHADHIYGAKILADNFPQAKIVSLPEVIKHIPAQFDQDYINRFWETKFPQKIPKEFIMPEAILNNELDIEGHKIVIEIVGFSDTESTTFVYVPSLALVVSGDIVYNGIHLYLAETTSETRQEWIAALHKIAALNPKFVVAGHKIPQNDNSPSNIQATIDYLISFERLNQETTTTLDLYQKMLTLYPDRVNPGSLWGGAKAAKGK</sequence>
<dbReference type="InterPro" id="IPR001279">
    <property type="entry name" value="Metallo-B-lactamas"/>
</dbReference>
<feature type="domain" description="Metallo-beta-lactamase" evidence="1">
    <location>
        <begin position="33"/>
        <end position="220"/>
    </location>
</feature>
<dbReference type="InParanoid" id="A0A6G9ICW1"/>
<dbReference type="InterPro" id="IPR050855">
    <property type="entry name" value="NDM-1-like"/>
</dbReference>
<dbReference type="CDD" id="cd07739">
    <property type="entry name" value="metallo-hydrolase-like_MBL-fold"/>
    <property type="match status" value="1"/>
</dbReference>